<dbReference type="AlphaFoldDB" id="A0A177BX25"/>
<dbReference type="Proteomes" id="UP000077069">
    <property type="component" value="Unassembled WGS sequence"/>
</dbReference>
<protein>
    <recommendedName>
        <fullName evidence="5">MARVEL domain-containing protein</fullName>
    </recommendedName>
</protein>
<proteinExistence type="predicted"/>
<organism evidence="3 4">
    <name type="scientific">Paraphaeosphaeria sporulosa</name>
    <dbReference type="NCBI Taxonomy" id="1460663"/>
    <lineage>
        <taxon>Eukaryota</taxon>
        <taxon>Fungi</taxon>
        <taxon>Dikarya</taxon>
        <taxon>Ascomycota</taxon>
        <taxon>Pezizomycotina</taxon>
        <taxon>Dothideomycetes</taxon>
        <taxon>Pleosporomycetidae</taxon>
        <taxon>Pleosporales</taxon>
        <taxon>Massarineae</taxon>
        <taxon>Didymosphaeriaceae</taxon>
        <taxon>Paraphaeosphaeria</taxon>
    </lineage>
</organism>
<accession>A0A177BX25</accession>
<dbReference type="GeneID" id="28766849"/>
<evidence type="ECO:0000313" key="3">
    <source>
        <dbReference type="EMBL" id="OAG00054.1"/>
    </source>
</evidence>
<feature type="transmembrane region" description="Helical" evidence="2">
    <location>
        <begin position="49"/>
        <end position="71"/>
    </location>
</feature>
<evidence type="ECO:0000313" key="4">
    <source>
        <dbReference type="Proteomes" id="UP000077069"/>
    </source>
</evidence>
<evidence type="ECO:0000256" key="2">
    <source>
        <dbReference type="SAM" id="Phobius"/>
    </source>
</evidence>
<sequence>MSQPDRLPLDQQMLRGAGIWQAIIALPICLWLGFEAFDTFLEPWHNAGIYYFLRNSTTAVLAAGIIFCVYVQRKAAISPYQYVLFETAKSVLATALWLWFILDAAFGPWVAHCREYEWRGPCHVGARVSRAALASIVLFVVYYPTLGYSYWAWNRVSEKDEEDDEERVERSEVTDRSPLLG</sequence>
<feature type="transmembrane region" description="Helical" evidence="2">
    <location>
        <begin position="131"/>
        <end position="151"/>
    </location>
</feature>
<reference evidence="3 4" key="1">
    <citation type="submission" date="2016-05" db="EMBL/GenBank/DDBJ databases">
        <title>Comparative analysis of secretome profiles of manganese(II)-oxidizing ascomycete fungi.</title>
        <authorList>
            <consortium name="DOE Joint Genome Institute"/>
            <person name="Zeiner C.A."/>
            <person name="Purvine S.O."/>
            <person name="Zink E.M."/>
            <person name="Wu S."/>
            <person name="Pasa-Tolic L."/>
            <person name="Chaput D.L."/>
            <person name="Haridas S."/>
            <person name="Grigoriev I.V."/>
            <person name="Santelli C.M."/>
            <person name="Hansel C.M."/>
        </authorList>
    </citation>
    <scope>NUCLEOTIDE SEQUENCE [LARGE SCALE GENOMIC DNA]</scope>
    <source>
        <strain evidence="3 4">AP3s5-JAC2a</strain>
    </source>
</reference>
<dbReference type="OrthoDB" id="5239553at2759"/>
<feature type="region of interest" description="Disordered" evidence="1">
    <location>
        <begin position="161"/>
        <end position="181"/>
    </location>
</feature>
<feature type="transmembrane region" description="Helical" evidence="2">
    <location>
        <begin position="91"/>
        <end position="111"/>
    </location>
</feature>
<name>A0A177BX25_9PLEO</name>
<keyword evidence="2" id="KW-0472">Membrane</keyword>
<keyword evidence="2" id="KW-0812">Transmembrane</keyword>
<dbReference type="InParanoid" id="A0A177BX25"/>
<feature type="transmembrane region" description="Helical" evidence="2">
    <location>
        <begin position="12"/>
        <end position="34"/>
    </location>
</feature>
<evidence type="ECO:0000256" key="1">
    <source>
        <dbReference type="SAM" id="MobiDB-lite"/>
    </source>
</evidence>
<keyword evidence="2" id="KW-1133">Transmembrane helix</keyword>
<gene>
    <name evidence="3" type="ORF">CC84DRAFT_1222381</name>
</gene>
<dbReference type="RefSeq" id="XP_018030419.1">
    <property type="nucleotide sequence ID" value="XM_018183363.1"/>
</dbReference>
<evidence type="ECO:0008006" key="5">
    <source>
        <dbReference type="Google" id="ProtNLM"/>
    </source>
</evidence>
<dbReference type="EMBL" id="KV441560">
    <property type="protein sequence ID" value="OAG00054.1"/>
    <property type="molecule type" value="Genomic_DNA"/>
</dbReference>
<keyword evidence="4" id="KW-1185">Reference proteome</keyword>